<reference evidence="1" key="1">
    <citation type="submission" date="2020-11" db="EMBL/GenBank/DDBJ databases">
        <authorList>
            <person name="Tran Van P."/>
        </authorList>
    </citation>
    <scope>NUCLEOTIDE SEQUENCE</scope>
</reference>
<dbReference type="EMBL" id="OD007253">
    <property type="protein sequence ID" value="CAD7413826.1"/>
    <property type="molecule type" value="Genomic_DNA"/>
</dbReference>
<proteinExistence type="predicted"/>
<name>A0A7R9DID8_TIMPO</name>
<protein>
    <submittedName>
        <fullName evidence="1">Uncharacterized protein</fullName>
    </submittedName>
</protein>
<sequence length="195" mass="22354">MRRFTDLFSTADLCKNDRLAVTLLKRRFGRSPRCTRRGAQTSSVQTQTAMEKVTCSCNMVEDHLPSVAKSRPENSQPSLAIKTFYLNDKQNNHVVVGIFLNSNFYAQVMFSSNSKRLILTVPQWNFFVKEMPSWFECVENSVNFESNTDDFSVVVKKLFGVEKLHLVRRESGPLILSEESLQNDGNLRALLCFRD</sequence>
<gene>
    <name evidence="1" type="ORF">TPSB3V08_LOCUS9274</name>
</gene>
<dbReference type="AlphaFoldDB" id="A0A7R9DID8"/>
<organism evidence="1">
    <name type="scientific">Timema poppense</name>
    <name type="common">Walking stick</name>
    <dbReference type="NCBI Taxonomy" id="170557"/>
    <lineage>
        <taxon>Eukaryota</taxon>
        <taxon>Metazoa</taxon>
        <taxon>Ecdysozoa</taxon>
        <taxon>Arthropoda</taxon>
        <taxon>Hexapoda</taxon>
        <taxon>Insecta</taxon>
        <taxon>Pterygota</taxon>
        <taxon>Neoptera</taxon>
        <taxon>Polyneoptera</taxon>
        <taxon>Phasmatodea</taxon>
        <taxon>Timematodea</taxon>
        <taxon>Timematoidea</taxon>
        <taxon>Timematidae</taxon>
        <taxon>Timema</taxon>
    </lineage>
</organism>
<accession>A0A7R9DID8</accession>
<evidence type="ECO:0000313" key="1">
    <source>
        <dbReference type="EMBL" id="CAD7413826.1"/>
    </source>
</evidence>